<organism evidence="2">
    <name type="scientific">Zea mays</name>
    <name type="common">Maize</name>
    <dbReference type="NCBI Taxonomy" id="4577"/>
    <lineage>
        <taxon>Eukaryota</taxon>
        <taxon>Viridiplantae</taxon>
        <taxon>Streptophyta</taxon>
        <taxon>Embryophyta</taxon>
        <taxon>Tracheophyta</taxon>
        <taxon>Spermatophyta</taxon>
        <taxon>Magnoliopsida</taxon>
        <taxon>Liliopsida</taxon>
        <taxon>Poales</taxon>
        <taxon>Poaceae</taxon>
        <taxon>PACMAD clade</taxon>
        <taxon>Panicoideae</taxon>
        <taxon>Andropogonodae</taxon>
        <taxon>Andropogoneae</taxon>
        <taxon>Tripsacinae</taxon>
        <taxon>Zea</taxon>
    </lineage>
</organism>
<gene>
    <name evidence="2" type="ORF">ZEAMMB73_Zm00001d047001</name>
</gene>
<accession>A0A1D6P5V1</accession>
<evidence type="ECO:0000256" key="1">
    <source>
        <dbReference type="SAM" id="MobiDB-lite"/>
    </source>
</evidence>
<feature type="compositionally biased region" description="Low complexity" evidence="1">
    <location>
        <begin position="122"/>
        <end position="134"/>
    </location>
</feature>
<proteinExistence type="predicted"/>
<dbReference type="AlphaFoldDB" id="A0A1D6P5V1"/>
<dbReference type="eggNOG" id="KOG1184">
    <property type="taxonomic scope" value="Eukaryota"/>
</dbReference>
<protein>
    <submittedName>
        <fullName evidence="2">Uncharacterized protein</fullName>
    </submittedName>
</protein>
<evidence type="ECO:0000313" key="2">
    <source>
        <dbReference type="EMBL" id="AQL05314.1"/>
    </source>
</evidence>
<feature type="region of interest" description="Disordered" evidence="1">
    <location>
        <begin position="31"/>
        <end position="134"/>
    </location>
</feature>
<feature type="compositionally biased region" description="Basic and acidic residues" evidence="1">
    <location>
        <begin position="38"/>
        <end position="50"/>
    </location>
</feature>
<sequence>MVAAGLEGLVPEPTALSLAIPAPAFNKEALAQTRKFGLGRDREPGQEQRRGPSGGLTHAHPVLELRFQSRSAGRPSPPTRRSEATSPATASRPRRNSTAGGDSPRVRRSASTSGGSTGNDMSVSVSLSASKSIK</sequence>
<reference evidence="2" key="1">
    <citation type="submission" date="2015-12" db="EMBL/GenBank/DDBJ databases">
        <title>Update maize B73 reference genome by single molecule sequencing technologies.</title>
        <authorList>
            <consortium name="Maize Genome Sequencing Project"/>
            <person name="Ware D."/>
        </authorList>
    </citation>
    <scope>NUCLEOTIDE SEQUENCE</scope>
    <source>
        <tissue evidence="2">Seedling</tissue>
    </source>
</reference>
<dbReference type="PaxDb" id="4577-GRMZM2G316073_P01"/>
<dbReference type="InParanoid" id="A0A1D6P5V1"/>
<dbReference type="EMBL" id="CM000785">
    <property type="protein sequence ID" value="AQL05314.1"/>
    <property type="molecule type" value="Genomic_DNA"/>
</dbReference>
<name>A0A1D6P5V1_MAIZE</name>